<evidence type="ECO:0000313" key="1">
    <source>
        <dbReference type="EMBL" id="KAJ7646679.1"/>
    </source>
</evidence>
<evidence type="ECO:0000313" key="2">
    <source>
        <dbReference type="Proteomes" id="UP001221142"/>
    </source>
</evidence>
<proteinExistence type="predicted"/>
<dbReference type="Proteomes" id="UP001221142">
    <property type="component" value="Unassembled WGS sequence"/>
</dbReference>
<protein>
    <recommendedName>
        <fullName evidence="3">F-box domain-containing protein</fullName>
    </recommendedName>
</protein>
<organism evidence="1 2">
    <name type="scientific">Roridomyces roridus</name>
    <dbReference type="NCBI Taxonomy" id="1738132"/>
    <lineage>
        <taxon>Eukaryota</taxon>
        <taxon>Fungi</taxon>
        <taxon>Dikarya</taxon>
        <taxon>Basidiomycota</taxon>
        <taxon>Agaricomycotina</taxon>
        <taxon>Agaricomycetes</taxon>
        <taxon>Agaricomycetidae</taxon>
        <taxon>Agaricales</taxon>
        <taxon>Marasmiineae</taxon>
        <taxon>Mycenaceae</taxon>
        <taxon>Roridomyces</taxon>
    </lineage>
</organism>
<accession>A0AAD7CDY3</accession>
<dbReference type="EMBL" id="JARKIF010000002">
    <property type="protein sequence ID" value="KAJ7646679.1"/>
    <property type="molecule type" value="Genomic_DNA"/>
</dbReference>
<dbReference type="AlphaFoldDB" id="A0AAD7CDY3"/>
<gene>
    <name evidence="1" type="ORF">FB45DRAFT_179337</name>
</gene>
<sequence length="365" mass="41350">MLHHMRACRHQPRSSLQDLSFFPRPGPTDHVSQRGSAGLLRDCNMRLVKSWCLAITRKQHLADRVWALILELPNPLEPKEAELLSGAFARCANLKRLAVHHIPGSTPENNKQSCIVEGPFHLNHLFNTYFCLVYGTFTFFHQQNHIRVLSLPSAALDTTFVDSQLPPDLIAIDAPLDVVCRLSEAETGRPLERVQIHYDRYYWAPDLSSLSRFAPTLKALTVVEEGSIGGSETVDVVEEVLEALPQLQHLGIYEKEQLESDILENSIVPRLRQFTSLTTFTLRLRRRVRILMRGQACFLHHRTHLLHFGYTMLGACATLRKATIAVEVPGEEEVTCTFTKEGDGSVSTTFDDELEEDSFYAMIFD</sequence>
<reference evidence="1" key="1">
    <citation type="submission" date="2023-03" db="EMBL/GenBank/DDBJ databases">
        <title>Massive genome expansion in bonnet fungi (Mycena s.s.) driven by repeated elements and novel gene families across ecological guilds.</title>
        <authorList>
            <consortium name="Lawrence Berkeley National Laboratory"/>
            <person name="Harder C.B."/>
            <person name="Miyauchi S."/>
            <person name="Viragh M."/>
            <person name="Kuo A."/>
            <person name="Thoen E."/>
            <person name="Andreopoulos B."/>
            <person name="Lu D."/>
            <person name="Skrede I."/>
            <person name="Drula E."/>
            <person name="Henrissat B."/>
            <person name="Morin E."/>
            <person name="Kohler A."/>
            <person name="Barry K."/>
            <person name="LaButti K."/>
            <person name="Morin E."/>
            <person name="Salamov A."/>
            <person name="Lipzen A."/>
            <person name="Mereny Z."/>
            <person name="Hegedus B."/>
            <person name="Baldrian P."/>
            <person name="Stursova M."/>
            <person name="Weitz H."/>
            <person name="Taylor A."/>
            <person name="Grigoriev I.V."/>
            <person name="Nagy L.G."/>
            <person name="Martin F."/>
            <person name="Kauserud H."/>
        </authorList>
    </citation>
    <scope>NUCLEOTIDE SEQUENCE</scope>
    <source>
        <strain evidence="1">9284</strain>
    </source>
</reference>
<keyword evidence="2" id="KW-1185">Reference proteome</keyword>
<evidence type="ECO:0008006" key="3">
    <source>
        <dbReference type="Google" id="ProtNLM"/>
    </source>
</evidence>
<name>A0AAD7CDY3_9AGAR</name>
<comment type="caution">
    <text evidence="1">The sequence shown here is derived from an EMBL/GenBank/DDBJ whole genome shotgun (WGS) entry which is preliminary data.</text>
</comment>